<name>A0A6J4MF10_9BACT</name>
<protein>
    <submittedName>
        <fullName evidence="2">Uncharacterized protein</fullName>
    </submittedName>
</protein>
<sequence>DRDRDGQRADRRVRRDGAHERPPLRLPRPRGFGVARAGARPRARIRARAQRGIGSRRPAHPLPPRAAGGRA</sequence>
<gene>
    <name evidence="2" type="ORF">AVDCRST_MAG40-3170</name>
</gene>
<feature type="non-terminal residue" evidence="2">
    <location>
        <position position="71"/>
    </location>
</feature>
<organism evidence="2">
    <name type="scientific">uncultured Gemmatimonadaceae bacterium</name>
    <dbReference type="NCBI Taxonomy" id="246130"/>
    <lineage>
        <taxon>Bacteria</taxon>
        <taxon>Pseudomonadati</taxon>
        <taxon>Gemmatimonadota</taxon>
        <taxon>Gemmatimonadia</taxon>
        <taxon>Gemmatimonadales</taxon>
        <taxon>Gemmatimonadaceae</taxon>
        <taxon>environmental samples</taxon>
    </lineage>
</organism>
<feature type="compositionally biased region" description="Low complexity" evidence="1">
    <location>
        <begin position="29"/>
        <end position="38"/>
    </location>
</feature>
<feature type="non-terminal residue" evidence="2">
    <location>
        <position position="1"/>
    </location>
</feature>
<feature type="compositionally biased region" description="Basic residues" evidence="1">
    <location>
        <begin position="39"/>
        <end position="49"/>
    </location>
</feature>
<dbReference type="EMBL" id="CADCTX010000870">
    <property type="protein sequence ID" value="CAA9355945.1"/>
    <property type="molecule type" value="Genomic_DNA"/>
</dbReference>
<feature type="compositionally biased region" description="Basic and acidic residues" evidence="1">
    <location>
        <begin position="1"/>
        <end position="23"/>
    </location>
</feature>
<evidence type="ECO:0000313" key="2">
    <source>
        <dbReference type="EMBL" id="CAA9355945.1"/>
    </source>
</evidence>
<proteinExistence type="predicted"/>
<dbReference type="AlphaFoldDB" id="A0A6J4MF10"/>
<feature type="region of interest" description="Disordered" evidence="1">
    <location>
        <begin position="1"/>
        <end position="71"/>
    </location>
</feature>
<accession>A0A6J4MF10</accession>
<reference evidence="2" key="1">
    <citation type="submission" date="2020-02" db="EMBL/GenBank/DDBJ databases">
        <authorList>
            <person name="Meier V. D."/>
        </authorList>
    </citation>
    <scope>NUCLEOTIDE SEQUENCE</scope>
    <source>
        <strain evidence="2">AVDCRST_MAG40</strain>
    </source>
</reference>
<evidence type="ECO:0000256" key="1">
    <source>
        <dbReference type="SAM" id="MobiDB-lite"/>
    </source>
</evidence>